<feature type="region of interest" description="Disordered" evidence="1">
    <location>
        <begin position="1"/>
        <end position="95"/>
    </location>
</feature>
<gene>
    <name evidence="2" type="ORF">B0I36DRAFT_367832</name>
</gene>
<name>A0A9P9BKM9_9PEZI</name>
<proteinExistence type="predicted"/>
<dbReference type="GeneID" id="70189072"/>
<dbReference type="RefSeq" id="XP_046007620.1">
    <property type="nucleotide sequence ID" value="XM_046159526.1"/>
</dbReference>
<dbReference type="OrthoDB" id="10263272at2759"/>
<feature type="compositionally biased region" description="Basic and acidic residues" evidence="1">
    <location>
        <begin position="13"/>
        <end position="23"/>
    </location>
</feature>
<protein>
    <submittedName>
        <fullName evidence="2">Uncharacterized protein</fullName>
    </submittedName>
</protein>
<evidence type="ECO:0000313" key="2">
    <source>
        <dbReference type="EMBL" id="KAH7021419.1"/>
    </source>
</evidence>
<sequence length="155" mass="17307">MTPITPDRFVPSRTREPLADRFRTTKSPLVLSPAERLSRTEDAGPDVFLHRPPQSAPAMLPPRRAIRSADPGPSIAGTTLNLRPVPVSAPDRQVSHGTIYARSQVEQDQENHEGRLALALKMDRASRMLDFDGRLTFPRCRSKTTTRSRLDQKTA</sequence>
<dbReference type="Proteomes" id="UP000756346">
    <property type="component" value="Unassembled WGS sequence"/>
</dbReference>
<comment type="caution">
    <text evidence="2">The sequence shown here is derived from an EMBL/GenBank/DDBJ whole genome shotgun (WGS) entry which is preliminary data.</text>
</comment>
<accession>A0A9P9BKM9</accession>
<evidence type="ECO:0000313" key="3">
    <source>
        <dbReference type="Proteomes" id="UP000756346"/>
    </source>
</evidence>
<dbReference type="EMBL" id="JAGTJQ010000010">
    <property type="protein sequence ID" value="KAH7021419.1"/>
    <property type="molecule type" value="Genomic_DNA"/>
</dbReference>
<reference evidence="2" key="1">
    <citation type="journal article" date="2021" name="Nat. Commun.">
        <title>Genetic determinants of endophytism in the Arabidopsis root mycobiome.</title>
        <authorList>
            <person name="Mesny F."/>
            <person name="Miyauchi S."/>
            <person name="Thiergart T."/>
            <person name="Pickel B."/>
            <person name="Atanasova L."/>
            <person name="Karlsson M."/>
            <person name="Huettel B."/>
            <person name="Barry K.W."/>
            <person name="Haridas S."/>
            <person name="Chen C."/>
            <person name="Bauer D."/>
            <person name="Andreopoulos W."/>
            <person name="Pangilinan J."/>
            <person name="LaButti K."/>
            <person name="Riley R."/>
            <person name="Lipzen A."/>
            <person name="Clum A."/>
            <person name="Drula E."/>
            <person name="Henrissat B."/>
            <person name="Kohler A."/>
            <person name="Grigoriev I.V."/>
            <person name="Martin F.M."/>
            <person name="Hacquard S."/>
        </authorList>
    </citation>
    <scope>NUCLEOTIDE SEQUENCE</scope>
    <source>
        <strain evidence="2">MPI-CAGE-CH-0230</strain>
    </source>
</reference>
<dbReference type="AlphaFoldDB" id="A0A9P9BKM9"/>
<organism evidence="2 3">
    <name type="scientific">Microdochium trichocladiopsis</name>
    <dbReference type="NCBI Taxonomy" id="1682393"/>
    <lineage>
        <taxon>Eukaryota</taxon>
        <taxon>Fungi</taxon>
        <taxon>Dikarya</taxon>
        <taxon>Ascomycota</taxon>
        <taxon>Pezizomycotina</taxon>
        <taxon>Sordariomycetes</taxon>
        <taxon>Xylariomycetidae</taxon>
        <taxon>Xylariales</taxon>
        <taxon>Microdochiaceae</taxon>
        <taxon>Microdochium</taxon>
    </lineage>
</organism>
<keyword evidence="3" id="KW-1185">Reference proteome</keyword>
<evidence type="ECO:0000256" key="1">
    <source>
        <dbReference type="SAM" id="MobiDB-lite"/>
    </source>
</evidence>